<dbReference type="OrthoDB" id="1062282at2"/>
<gene>
    <name evidence="2" type="ordered locus">Bacsa_1911</name>
</gene>
<dbReference type="EMBL" id="CP002530">
    <property type="protein sequence ID" value="ADY36467.1"/>
    <property type="molecule type" value="Genomic_DNA"/>
</dbReference>
<evidence type="ECO:0000256" key="1">
    <source>
        <dbReference type="SAM" id="SignalP"/>
    </source>
</evidence>
<feature type="chain" id="PRO_5003258932" evidence="1">
    <location>
        <begin position="18"/>
        <end position="418"/>
    </location>
</feature>
<proteinExistence type="predicted"/>
<sequence length="418" mass="45493">MKKLYFMLIAIATMSLASTSCKDEDPFSTISPDDSPMILDPVFPDRVDGELAAISQISRDANFTMKVTVTPSIYTEVTWEIDGTEVHKGDSIDLALEAGTYHLKITATTTAGKSTYREANIIVSPLEDDPWSEAVGLERIVAPGSLARLYGTNLEKVNGVIIADQTITDITLGESEEGSYLEYEVPATIPDGEYRLSLIDASGNRYGANLTTVTDAPVLTSGFTRTGAGSEWIMTGLNLDKIATLNINGEALSEFVRQNNTELAVICPELPAGEYTLTGTDANGGEVLFYVNDEILSETTFAITSETVLWEGHHYVSWDLADTDPNKTFNLIPTETFASMRAGSILRIHYSVEPTAEYHQIRTTTAAWNDLPGTAVIEFNEDGMVEVELTQESLDMIAAEGGFLCVGHGYYVDLVTVE</sequence>
<accession>F0R2D8</accession>
<name>F0R2D8_PHOSB</name>
<dbReference type="HOGENOM" id="CLU_661983_0_0_10"/>
<dbReference type="eggNOG" id="ENOG502Z9IJ">
    <property type="taxonomic scope" value="Bacteria"/>
</dbReference>
<dbReference type="RefSeq" id="WP_013617898.1">
    <property type="nucleotide sequence ID" value="NC_015164.1"/>
</dbReference>
<dbReference type="AlphaFoldDB" id="F0R2D8"/>
<evidence type="ECO:0000313" key="2">
    <source>
        <dbReference type="EMBL" id="ADY36467.1"/>
    </source>
</evidence>
<dbReference type="PROSITE" id="PS51257">
    <property type="entry name" value="PROKAR_LIPOPROTEIN"/>
    <property type="match status" value="1"/>
</dbReference>
<feature type="signal peptide" evidence="1">
    <location>
        <begin position="1"/>
        <end position="17"/>
    </location>
</feature>
<evidence type="ECO:0000313" key="3">
    <source>
        <dbReference type="Proteomes" id="UP000007486"/>
    </source>
</evidence>
<organism evidence="2 3">
    <name type="scientific">Phocaeicola salanitronis (strain DSM 18170 / JCM 13657 / CCUG 60908 / BL78)</name>
    <name type="common">Bacteroides salanitronis</name>
    <dbReference type="NCBI Taxonomy" id="667015"/>
    <lineage>
        <taxon>Bacteria</taxon>
        <taxon>Pseudomonadati</taxon>
        <taxon>Bacteroidota</taxon>
        <taxon>Bacteroidia</taxon>
        <taxon>Bacteroidales</taxon>
        <taxon>Bacteroidaceae</taxon>
        <taxon>Phocaeicola</taxon>
    </lineage>
</organism>
<reference evidence="2 3" key="1">
    <citation type="journal article" date="2011" name="Stand. Genomic Sci.">
        <title>Complete genome sequence of Bacteroides salanitronis type strain (BL78).</title>
        <authorList>
            <person name="Gronow S."/>
            <person name="Held B."/>
            <person name="Lucas S."/>
            <person name="Lapidus A."/>
            <person name="Del Rio T.G."/>
            <person name="Nolan M."/>
            <person name="Tice H."/>
            <person name="Deshpande S."/>
            <person name="Cheng J.F."/>
            <person name="Pitluck S."/>
            <person name="Liolios K."/>
            <person name="Pagani I."/>
            <person name="Ivanova N."/>
            <person name="Mavromatis K."/>
            <person name="Pati A."/>
            <person name="Tapia R."/>
            <person name="Han C."/>
            <person name="Goodwin L."/>
            <person name="Chen A."/>
            <person name="Palaniappan K."/>
            <person name="Land M."/>
            <person name="Hauser L."/>
            <person name="Chang Y.J."/>
            <person name="Jeffries C.D."/>
            <person name="Brambilla E.M."/>
            <person name="Rohde M."/>
            <person name="Goker M."/>
            <person name="Detter J.C."/>
            <person name="Woyke T."/>
            <person name="Bristow J."/>
            <person name="Markowitz V."/>
            <person name="Hugenholtz P."/>
            <person name="Kyrpides N.C."/>
            <person name="Klenk H.P."/>
            <person name="Eisen J.A."/>
        </authorList>
    </citation>
    <scope>NUCLEOTIDE SEQUENCE [LARGE SCALE GENOMIC DNA]</scope>
    <source>
        <strain evidence="2 3">DSM 18170</strain>
    </source>
</reference>
<keyword evidence="3" id="KW-1185">Reference proteome</keyword>
<keyword evidence="1" id="KW-0732">Signal</keyword>
<dbReference type="Proteomes" id="UP000007486">
    <property type="component" value="Chromosome"/>
</dbReference>
<dbReference type="KEGG" id="bsa:Bacsa_1911"/>
<protein>
    <submittedName>
        <fullName evidence="2">Uncharacterized protein</fullName>
    </submittedName>
</protein>
<dbReference type="STRING" id="667015.Bacsa_1911"/>